<feature type="domain" description="DUF5667" evidence="3">
    <location>
        <begin position="39"/>
        <end position="180"/>
    </location>
</feature>
<comment type="caution">
    <text evidence="4">The sequence shown here is derived from an EMBL/GenBank/DDBJ whole genome shotgun (WGS) entry which is preliminary data.</text>
</comment>
<evidence type="ECO:0000313" key="5">
    <source>
        <dbReference type="Proteomes" id="UP001057868"/>
    </source>
</evidence>
<feature type="compositionally biased region" description="Low complexity" evidence="1">
    <location>
        <begin position="291"/>
        <end position="339"/>
    </location>
</feature>
<dbReference type="EMBL" id="BQXY01000004">
    <property type="protein sequence ID" value="GKU26108.1"/>
    <property type="molecule type" value="Genomic_DNA"/>
</dbReference>
<evidence type="ECO:0000259" key="3">
    <source>
        <dbReference type="Pfam" id="PF18915"/>
    </source>
</evidence>
<name>A0A9W5Y410_9CLOT</name>
<reference evidence="4" key="1">
    <citation type="journal article" date="2023" name="Int. J. Syst. Evol. Microbiol.">
        <title>&lt;i&gt;Clostridium folliculivorans&lt;/i&gt; sp. nov., isolated from soil samples of an organic paddy in Japan.</title>
        <authorList>
            <person name="Tazawa J."/>
            <person name="Kobayashi H."/>
            <person name="Tanizawa Y."/>
            <person name="Uchino A."/>
            <person name="Tanaka F."/>
            <person name="Urashima Y."/>
            <person name="Miura S."/>
            <person name="Sakamoto M."/>
            <person name="Ohkuma M."/>
            <person name="Tohno M."/>
        </authorList>
    </citation>
    <scope>NUCLEOTIDE SEQUENCE</scope>
    <source>
        <strain evidence="4">D1-1</strain>
    </source>
</reference>
<feature type="signal peptide" evidence="2">
    <location>
        <begin position="1"/>
        <end position="23"/>
    </location>
</feature>
<feature type="compositionally biased region" description="Basic and acidic residues" evidence="1">
    <location>
        <begin position="340"/>
        <end position="381"/>
    </location>
</feature>
<proteinExistence type="predicted"/>
<dbReference type="Proteomes" id="UP001057868">
    <property type="component" value="Unassembled WGS sequence"/>
</dbReference>
<feature type="compositionally biased region" description="Low complexity" evidence="1">
    <location>
        <begin position="127"/>
        <end position="142"/>
    </location>
</feature>
<feature type="chain" id="PRO_5040961210" description="DUF5667 domain-containing protein" evidence="2">
    <location>
        <begin position="24"/>
        <end position="381"/>
    </location>
</feature>
<protein>
    <recommendedName>
        <fullName evidence="3">DUF5667 domain-containing protein</fullName>
    </recommendedName>
</protein>
<keyword evidence="2" id="KW-0732">Signal</keyword>
<evidence type="ECO:0000256" key="1">
    <source>
        <dbReference type="SAM" id="MobiDB-lite"/>
    </source>
</evidence>
<keyword evidence="5" id="KW-1185">Reference proteome</keyword>
<evidence type="ECO:0000256" key="2">
    <source>
        <dbReference type="SAM" id="SignalP"/>
    </source>
</evidence>
<organism evidence="4 5">
    <name type="scientific">Clostridium folliculivorans</name>
    <dbReference type="NCBI Taxonomy" id="2886038"/>
    <lineage>
        <taxon>Bacteria</taxon>
        <taxon>Bacillati</taxon>
        <taxon>Bacillota</taxon>
        <taxon>Clostridia</taxon>
        <taxon>Eubacteriales</taxon>
        <taxon>Clostridiaceae</taxon>
        <taxon>Clostridium</taxon>
    </lineage>
</organism>
<feature type="region of interest" description="Disordered" evidence="1">
    <location>
        <begin position="270"/>
        <end position="381"/>
    </location>
</feature>
<feature type="compositionally biased region" description="Basic and acidic residues" evidence="1">
    <location>
        <begin position="279"/>
        <end position="290"/>
    </location>
</feature>
<dbReference type="RefSeq" id="WP_261853027.1">
    <property type="nucleotide sequence ID" value="NZ_BQXY01000004.1"/>
</dbReference>
<dbReference type="AlphaFoldDB" id="A0A9W5Y410"/>
<evidence type="ECO:0000313" key="4">
    <source>
        <dbReference type="EMBL" id="GKU26108.1"/>
    </source>
</evidence>
<dbReference type="Pfam" id="PF18915">
    <property type="entry name" value="DUF5667"/>
    <property type="match status" value="1"/>
</dbReference>
<dbReference type="InterPro" id="IPR043725">
    <property type="entry name" value="DUF5667"/>
</dbReference>
<gene>
    <name evidence="4" type="ORF">CFOLD11_29350</name>
</gene>
<sequence>MKKKYVLALSLMFSLSFSVPAFAADTTTNKTTDYKSYAGLTPNSIFYPLDKAIENIQLRFTKDPNKKIEKLLEIQKERLGEIQTLVEKDKKNLVPIALEGLEYATSQTQTETAKIITDTNVSKPITDSDTTTSDNTTTAGSTSELDKEIAAIDSTTKSIENTNTDSIEILDSIKDQLPQEEQDKLSAVVEMQKQKKEAVKQMVSAIHDLNTARKQVNEANKALKDATKSGDSSAIAKAQETLNVANEAFTQKQTALETAKANKQLVVHQAKVGKGSDATSKEPNSDDKVTTEPSTESESSNSSANTEGSSNVAIGSTSATQAPTAAAKKTTNTKESSTTEVKKKEDSEKKVSSEKKETKDSDQEVKKTEHSNEKDKNREDN</sequence>
<accession>A0A9W5Y410</accession>
<feature type="region of interest" description="Disordered" evidence="1">
    <location>
        <begin position="123"/>
        <end position="142"/>
    </location>
</feature>